<dbReference type="VEuPathDB" id="TrichDB:TRFO_33869"/>
<dbReference type="AlphaFoldDB" id="A0A1J4JQ40"/>
<accession>A0A1J4JQ40</accession>
<feature type="coiled-coil region" evidence="1">
    <location>
        <begin position="325"/>
        <end position="373"/>
    </location>
</feature>
<evidence type="ECO:0000313" key="4">
    <source>
        <dbReference type="Proteomes" id="UP000179807"/>
    </source>
</evidence>
<reference evidence="2" key="1">
    <citation type="submission" date="2016-07" db="EMBL/GenBank/DDBJ databases">
        <authorList>
            <person name="Rosa I.A."/>
            <person name="Brigido M.C."/>
            <person name="Santos E.O."/>
            <person name="Almeida L.G.P."/>
            <person name="Zingalli R.B."/>
            <person name="Vasconcelos A.T.R."/>
            <person name="Souza W."/>
            <person name="Benchimol M."/>
        </authorList>
    </citation>
    <scope>NUCLEOTIDE SEQUENCE</scope>
    <source>
        <strain evidence="2">33869</strain>
    </source>
</reference>
<dbReference type="EMBL" id="KX579688">
    <property type="protein sequence ID" value="ARM19920.1"/>
    <property type="molecule type" value="Genomic_DNA"/>
</dbReference>
<evidence type="ECO:0000313" key="2">
    <source>
        <dbReference type="EMBL" id="ARM19920.1"/>
    </source>
</evidence>
<proteinExistence type="predicted"/>
<reference evidence="3 4" key="2">
    <citation type="submission" date="2016-10" db="EMBL/GenBank/DDBJ databases">
        <authorList>
            <person name="Benchimol M."/>
            <person name="Almeida L.G."/>
            <person name="Vasconcelos A.T."/>
            <person name="Perreira-Neves A."/>
            <person name="Rosa I.A."/>
            <person name="Tasca T."/>
            <person name="Bogo M.R."/>
            <person name="de Souza W."/>
        </authorList>
    </citation>
    <scope>NUCLEOTIDE SEQUENCE [LARGE SCALE GENOMIC DNA]</scope>
    <source>
        <strain evidence="3 4">K</strain>
    </source>
</reference>
<evidence type="ECO:0000313" key="3">
    <source>
        <dbReference type="EMBL" id="OHS99635.1"/>
    </source>
</evidence>
<feature type="coiled-coil region" evidence="1">
    <location>
        <begin position="179"/>
        <end position="299"/>
    </location>
</feature>
<protein>
    <submittedName>
        <fullName evidence="3">Uncharacterized protein</fullName>
    </submittedName>
</protein>
<dbReference type="RefSeq" id="XP_068352772.1">
    <property type="nucleotide sequence ID" value="XM_068509328.1"/>
</dbReference>
<dbReference type="Proteomes" id="UP000179807">
    <property type="component" value="Unassembled WGS sequence"/>
</dbReference>
<dbReference type="GeneID" id="94844032"/>
<name>A0A1J4JQ40_9EUKA</name>
<gene>
    <name evidence="3" type="ORF">TRFO_33869</name>
</gene>
<sequence length="377" mass="44189">MVKNSSSLNVQQNLKEQMAVTMNRRIERFQNKLQQRLNLADDEIVRLNSYYSSILAEITDTNDQLNRYRRISEQQSQKLTGNTKKEIAEHQAEIASMKALHEKAMLELQEKHAREILDFQHDFETTLKEVDKWAESCLEQKTVAIDAQIDRTSVALDKTKQTLSITNSINQSKEMNASLHSLEYEADRIQRLEEKLKQRNQDRLDLLLSLKARLAECIQALEETDNNHANEMNGYIFKLEQIDKRYEERMNKEVEKHEKDQFNLRRQLDALKRKIASYQNQMERISQKAREQITTIEQNNSQLMASVHISSANAITTISSENIDIISSNKNLEQVERILSQKENDLLRARTENESLKREIARLRHEALIKERRAARQ</sequence>
<evidence type="ECO:0000256" key="1">
    <source>
        <dbReference type="SAM" id="Coils"/>
    </source>
</evidence>
<reference evidence="2" key="3">
    <citation type="journal article" date="2017" name="Biol. Cell">
        <title>The costa of trichomonads: A complex macromolecular cytoskeleton structure made of uncommon proteins.</title>
        <authorList>
            <person name="de Andrade Rosa I."/>
            <person name="Brigido M.C."/>
            <person name="de Oliveira Santos E."/>
            <person name="Gonzaga L."/>
            <person name="Zingali R.B."/>
            <person name="de Vasconcelos A.T."/>
            <person name="de Souza W."/>
            <person name="Benchimol M."/>
        </authorList>
    </citation>
    <scope>NUCLEOTIDE SEQUENCE</scope>
    <source>
        <strain evidence="2">33869</strain>
    </source>
</reference>
<organism evidence="3 4">
    <name type="scientific">Tritrichomonas foetus</name>
    <dbReference type="NCBI Taxonomy" id="1144522"/>
    <lineage>
        <taxon>Eukaryota</taxon>
        <taxon>Metamonada</taxon>
        <taxon>Parabasalia</taxon>
        <taxon>Tritrichomonadida</taxon>
        <taxon>Tritrichomonadidae</taxon>
        <taxon>Tritrichomonas</taxon>
    </lineage>
</organism>
<dbReference type="EMBL" id="MLAK01000994">
    <property type="protein sequence ID" value="OHS99635.1"/>
    <property type="molecule type" value="Genomic_DNA"/>
</dbReference>
<keyword evidence="4" id="KW-1185">Reference proteome</keyword>
<keyword evidence="1" id="KW-0175">Coiled coil</keyword>